<keyword evidence="10" id="KW-0547">Nucleotide-binding</keyword>
<feature type="domain" description="Histidine kinase" evidence="17">
    <location>
        <begin position="318"/>
        <end position="536"/>
    </location>
</feature>
<dbReference type="Pfam" id="PF00512">
    <property type="entry name" value="HisKA"/>
    <property type="match status" value="1"/>
</dbReference>
<dbReference type="SMART" id="SM00062">
    <property type="entry name" value="PBPb"/>
    <property type="match status" value="1"/>
</dbReference>
<dbReference type="SMART" id="SM00448">
    <property type="entry name" value="REC"/>
    <property type="match status" value="1"/>
</dbReference>
<evidence type="ECO:0000256" key="4">
    <source>
        <dbReference type="ARBA" id="ARBA00022475"/>
    </source>
</evidence>
<dbReference type="InterPro" id="IPR036097">
    <property type="entry name" value="HisK_dim/P_sf"/>
</dbReference>
<dbReference type="Gene3D" id="1.20.120.160">
    <property type="entry name" value="HPT domain"/>
    <property type="match status" value="1"/>
</dbReference>
<dbReference type="SUPFAM" id="SSF55874">
    <property type="entry name" value="ATPase domain of HSP90 chaperone/DNA topoisomerase II/histidine kinase"/>
    <property type="match status" value="1"/>
</dbReference>
<evidence type="ECO:0000313" key="21">
    <source>
        <dbReference type="Proteomes" id="UP000805841"/>
    </source>
</evidence>
<evidence type="ECO:0000256" key="12">
    <source>
        <dbReference type="ARBA" id="ARBA00023012"/>
    </source>
</evidence>
<dbReference type="PROSITE" id="PS50109">
    <property type="entry name" value="HIS_KIN"/>
    <property type="match status" value="1"/>
</dbReference>
<dbReference type="Gene3D" id="1.10.287.130">
    <property type="match status" value="1"/>
</dbReference>
<dbReference type="InterPro" id="IPR036890">
    <property type="entry name" value="HATPase_C_sf"/>
</dbReference>
<dbReference type="SUPFAM" id="SSF52172">
    <property type="entry name" value="CheY-like"/>
    <property type="match status" value="1"/>
</dbReference>
<evidence type="ECO:0000259" key="18">
    <source>
        <dbReference type="PROSITE" id="PS50110"/>
    </source>
</evidence>
<evidence type="ECO:0000256" key="5">
    <source>
        <dbReference type="ARBA" id="ARBA00022519"/>
    </source>
</evidence>
<dbReference type="InterPro" id="IPR004358">
    <property type="entry name" value="Sig_transdc_His_kin-like_C"/>
</dbReference>
<comment type="catalytic activity">
    <reaction evidence="1">
        <text>ATP + protein L-histidine = ADP + protein N-phospho-L-histidine.</text>
        <dbReference type="EC" id="2.7.13.3"/>
    </reaction>
</comment>
<comment type="subcellular location">
    <subcellularLocation>
        <location evidence="2">Cell inner membrane</location>
        <topology evidence="2">Multi-pass membrane protein</topology>
    </subcellularLocation>
</comment>
<dbReference type="SUPFAM" id="SSF53850">
    <property type="entry name" value="Periplasmic binding protein-like II"/>
    <property type="match status" value="1"/>
</dbReference>
<evidence type="ECO:0000256" key="15">
    <source>
        <dbReference type="PROSITE-ProRule" id="PRU00169"/>
    </source>
</evidence>
<dbReference type="RefSeq" id="WP_190417380.1">
    <property type="nucleotide sequence ID" value="NZ_JAAOCA010000003.1"/>
</dbReference>
<feature type="modified residue" description="Phosphohistidine" evidence="14">
    <location>
        <position position="728"/>
    </location>
</feature>
<dbReference type="PANTHER" id="PTHR43047">
    <property type="entry name" value="TWO-COMPONENT HISTIDINE PROTEIN KINASE"/>
    <property type="match status" value="1"/>
</dbReference>
<dbReference type="Proteomes" id="UP000805841">
    <property type="component" value="Unassembled WGS sequence"/>
</dbReference>
<evidence type="ECO:0000256" key="6">
    <source>
        <dbReference type="ARBA" id="ARBA00022553"/>
    </source>
</evidence>
<keyword evidence="9" id="KW-0418">Kinase</keyword>
<keyword evidence="7" id="KW-0808">Transferase</keyword>
<comment type="caution">
    <text evidence="20">The sequence shown here is derived from an EMBL/GenBank/DDBJ whole genome shotgun (WGS) entry which is preliminary data.</text>
</comment>
<keyword evidence="21" id="KW-1185">Reference proteome</keyword>
<dbReference type="Gene3D" id="3.40.50.2300">
    <property type="match status" value="1"/>
</dbReference>
<reference evidence="20 21" key="1">
    <citation type="journal article" date="2020" name="Insects">
        <title>Bacteria Belonging to Pseudomonas typographi sp. nov. from the Bark Beetle Ips typographus Have Genomic Potential to Aid in the Host Ecology.</title>
        <authorList>
            <person name="Peral-Aranega E."/>
            <person name="Saati-Santamaria Z."/>
            <person name="Kolarik M."/>
            <person name="Rivas R."/>
            <person name="Garcia-Fraile P."/>
        </authorList>
    </citation>
    <scope>NUCLEOTIDE SEQUENCE [LARGE SCALE GENOMIC DNA]</scope>
    <source>
        <strain evidence="20 21">CA3A</strain>
    </source>
</reference>
<dbReference type="InterPro" id="IPR001789">
    <property type="entry name" value="Sig_transdc_resp-reg_receiver"/>
</dbReference>
<dbReference type="PROSITE" id="PS50110">
    <property type="entry name" value="RESPONSE_REGULATORY"/>
    <property type="match status" value="1"/>
</dbReference>
<dbReference type="InterPro" id="IPR001638">
    <property type="entry name" value="Solute-binding_3/MltF_N"/>
</dbReference>
<name>A0ABR7YX54_9PSED</name>
<sequence length="780" mass="84851">MSRCHYWGRIVWACAWLLLPWSASAAIFTEAEQAWMAQHPVVRYAIRPNWPVEYVVNGEHRGLTRAYIDRIASITGLRFELAPSASWHETVRRLRSGDLDLVPAVSVRLASDRVLDQMLLSDPFFVGASVIIGRDDSPLMFSPQKLKGKVVAIRRSGGYEHYLREVCADITLLQFDRSDQALNAVANGEAFAAVGLDLVLQPAMRRDYPETLRIAGILADMPVVLSMGVAPGNPTLQHIVDKALAQLSSMDRNAIEARWVDTGNLGKPTLAAIAYHRWPEAAGLLGVLLLLAWLARRARLAQRVAQASEKAKSSFLAVMSHEIRTPMNAVQASLELLRRTPLNDSQRNLLNLANDSSSALLELLDDVLDVSRLDARKLQLDEQPTHVVRLLESVADIHRLQAQTKAVSLVLDSQGLSAQPVMWVDPVRLRQVLSNLLSNAVKFTEHGVIDVQAQLRPGPELYVSVRDSGIGITAGQQTKLFQAFSQASQATVREYGGSGLGLAICKQLLELMGGSIAVRSQWGQGSTFSFSLPVRLADAAEATVAPGCEAEANHASGAAGTVLVIEDHPINRQALALQLNALGYAYVMVADGHQGLARLQAGEAYAALLLDCYLPQIDGYEVARRIRQLEAQRGWRRLPIIAISAATDERHRTRALEAGMDAILTKPLRLAQLTEQLAHWLPAADEPAPAPAKPSLQAMFVTACEADLAELRQALAGSDWPKVRHHAHRILGAALVVKVQPVADCAAQIEACASAEPPKAPGEALLGALEHALRQCRSST</sequence>
<dbReference type="InterPro" id="IPR008207">
    <property type="entry name" value="Sig_transdc_His_kin_Hpt_dom"/>
</dbReference>
<evidence type="ECO:0000256" key="14">
    <source>
        <dbReference type="PROSITE-ProRule" id="PRU00110"/>
    </source>
</evidence>
<keyword evidence="12" id="KW-0902">Two-component regulatory system</keyword>
<dbReference type="PANTHER" id="PTHR43047:SF72">
    <property type="entry name" value="OSMOSENSING HISTIDINE PROTEIN KINASE SLN1"/>
    <property type="match status" value="1"/>
</dbReference>
<feature type="domain" description="Response regulatory" evidence="18">
    <location>
        <begin position="561"/>
        <end position="681"/>
    </location>
</feature>
<evidence type="ECO:0000256" key="2">
    <source>
        <dbReference type="ARBA" id="ARBA00004429"/>
    </source>
</evidence>
<evidence type="ECO:0000313" key="20">
    <source>
        <dbReference type="EMBL" id="MBD1597766.1"/>
    </source>
</evidence>
<dbReference type="Gene3D" id="3.30.565.10">
    <property type="entry name" value="Histidine kinase-like ATPase, C-terminal domain"/>
    <property type="match status" value="1"/>
</dbReference>
<dbReference type="InterPro" id="IPR011006">
    <property type="entry name" value="CheY-like_superfamily"/>
</dbReference>
<dbReference type="CDD" id="cd00082">
    <property type="entry name" value="HisKA"/>
    <property type="match status" value="1"/>
</dbReference>
<evidence type="ECO:0000259" key="17">
    <source>
        <dbReference type="PROSITE" id="PS50109"/>
    </source>
</evidence>
<protein>
    <recommendedName>
        <fullName evidence="3">histidine kinase</fullName>
        <ecNumber evidence="3">2.7.13.3</ecNumber>
    </recommendedName>
</protein>
<feature type="chain" id="PRO_5045321431" description="histidine kinase" evidence="16">
    <location>
        <begin position="26"/>
        <end position="780"/>
    </location>
</feature>
<keyword evidence="5" id="KW-0997">Cell inner membrane</keyword>
<evidence type="ECO:0000256" key="3">
    <source>
        <dbReference type="ARBA" id="ARBA00012438"/>
    </source>
</evidence>
<keyword evidence="13" id="KW-0472">Membrane</keyword>
<organism evidence="20 21">
    <name type="scientific">Pseudomonas typographi</name>
    <dbReference type="NCBI Taxonomy" id="2715964"/>
    <lineage>
        <taxon>Bacteria</taxon>
        <taxon>Pseudomonadati</taxon>
        <taxon>Pseudomonadota</taxon>
        <taxon>Gammaproteobacteria</taxon>
        <taxon>Pseudomonadales</taxon>
        <taxon>Pseudomonadaceae</taxon>
        <taxon>Pseudomonas</taxon>
    </lineage>
</organism>
<evidence type="ECO:0000256" key="7">
    <source>
        <dbReference type="ARBA" id="ARBA00022679"/>
    </source>
</evidence>
<dbReference type="CDD" id="cd17546">
    <property type="entry name" value="REC_hyHK_CKI1_RcsC-like"/>
    <property type="match status" value="1"/>
</dbReference>
<dbReference type="EC" id="2.7.13.3" evidence="3"/>
<keyword evidence="10" id="KW-0067">ATP-binding</keyword>
<dbReference type="EMBL" id="JAAOCA010000003">
    <property type="protein sequence ID" value="MBD1597766.1"/>
    <property type="molecule type" value="Genomic_DNA"/>
</dbReference>
<feature type="signal peptide" evidence="16">
    <location>
        <begin position="1"/>
        <end position="25"/>
    </location>
</feature>
<keyword evidence="4" id="KW-1003">Cell membrane</keyword>
<evidence type="ECO:0000256" key="9">
    <source>
        <dbReference type="ARBA" id="ARBA00022777"/>
    </source>
</evidence>
<dbReference type="PROSITE" id="PS50894">
    <property type="entry name" value="HPT"/>
    <property type="match status" value="1"/>
</dbReference>
<dbReference type="Pfam" id="PF02518">
    <property type="entry name" value="HATPase_c"/>
    <property type="match status" value="1"/>
</dbReference>
<gene>
    <name evidence="20" type="ORF">HAQ05_03425</name>
</gene>
<keyword evidence="6 15" id="KW-0597">Phosphoprotein</keyword>
<keyword evidence="8" id="KW-0812">Transmembrane</keyword>
<dbReference type="CDD" id="cd01007">
    <property type="entry name" value="PBP2_BvgS_HisK_like"/>
    <property type="match status" value="1"/>
</dbReference>
<dbReference type="CDD" id="cd16922">
    <property type="entry name" value="HATPase_EvgS-ArcB-TorS-like"/>
    <property type="match status" value="1"/>
</dbReference>
<dbReference type="InterPro" id="IPR003594">
    <property type="entry name" value="HATPase_dom"/>
</dbReference>
<dbReference type="PRINTS" id="PR00344">
    <property type="entry name" value="BCTRLSENSOR"/>
</dbReference>
<evidence type="ECO:0000256" key="8">
    <source>
        <dbReference type="ARBA" id="ARBA00022692"/>
    </source>
</evidence>
<dbReference type="InterPro" id="IPR005467">
    <property type="entry name" value="His_kinase_dom"/>
</dbReference>
<dbReference type="SMART" id="SM00387">
    <property type="entry name" value="HATPase_c"/>
    <property type="match status" value="1"/>
</dbReference>
<proteinExistence type="predicted"/>
<evidence type="ECO:0000256" key="16">
    <source>
        <dbReference type="SAM" id="SignalP"/>
    </source>
</evidence>
<dbReference type="InterPro" id="IPR003661">
    <property type="entry name" value="HisK_dim/P_dom"/>
</dbReference>
<evidence type="ECO:0000256" key="13">
    <source>
        <dbReference type="ARBA" id="ARBA00023136"/>
    </source>
</evidence>
<dbReference type="SUPFAM" id="SSF47384">
    <property type="entry name" value="Homodimeric domain of signal transducing histidine kinase"/>
    <property type="match status" value="1"/>
</dbReference>
<dbReference type="SUPFAM" id="SSF47226">
    <property type="entry name" value="Histidine-containing phosphotransfer domain, HPT domain"/>
    <property type="match status" value="1"/>
</dbReference>
<evidence type="ECO:0000259" key="19">
    <source>
        <dbReference type="PROSITE" id="PS50894"/>
    </source>
</evidence>
<dbReference type="Pfam" id="PF01627">
    <property type="entry name" value="Hpt"/>
    <property type="match status" value="1"/>
</dbReference>
<keyword evidence="16" id="KW-0732">Signal</keyword>
<evidence type="ECO:0000256" key="10">
    <source>
        <dbReference type="ARBA" id="ARBA00022840"/>
    </source>
</evidence>
<feature type="domain" description="HPt" evidence="19">
    <location>
        <begin position="689"/>
        <end position="780"/>
    </location>
</feature>
<dbReference type="Pfam" id="PF00072">
    <property type="entry name" value="Response_reg"/>
    <property type="match status" value="1"/>
</dbReference>
<evidence type="ECO:0000256" key="11">
    <source>
        <dbReference type="ARBA" id="ARBA00022989"/>
    </source>
</evidence>
<keyword evidence="11" id="KW-1133">Transmembrane helix</keyword>
<dbReference type="Pfam" id="PF00497">
    <property type="entry name" value="SBP_bac_3"/>
    <property type="match status" value="1"/>
</dbReference>
<feature type="modified residue" description="4-aspartylphosphate" evidence="15">
    <location>
        <position position="611"/>
    </location>
</feature>
<evidence type="ECO:0000256" key="1">
    <source>
        <dbReference type="ARBA" id="ARBA00000085"/>
    </source>
</evidence>
<dbReference type="Gene3D" id="3.40.190.10">
    <property type="entry name" value="Periplasmic binding protein-like II"/>
    <property type="match status" value="2"/>
</dbReference>
<accession>A0ABR7YX54</accession>
<dbReference type="InterPro" id="IPR036641">
    <property type="entry name" value="HPT_dom_sf"/>
</dbReference>
<dbReference type="SMART" id="SM00388">
    <property type="entry name" value="HisKA"/>
    <property type="match status" value="1"/>
</dbReference>